<name>A0A1F8FLE9_9BACT</name>
<dbReference type="Proteomes" id="UP000176581">
    <property type="component" value="Unassembled WGS sequence"/>
</dbReference>
<feature type="compositionally biased region" description="Basic residues" evidence="1">
    <location>
        <begin position="1"/>
        <end position="15"/>
    </location>
</feature>
<reference evidence="2 3" key="1">
    <citation type="journal article" date="2016" name="Nat. Commun.">
        <title>Thousands of microbial genomes shed light on interconnected biogeochemical processes in an aquifer system.</title>
        <authorList>
            <person name="Anantharaman K."/>
            <person name="Brown C.T."/>
            <person name="Hug L.A."/>
            <person name="Sharon I."/>
            <person name="Castelle C.J."/>
            <person name="Probst A.J."/>
            <person name="Thomas B.C."/>
            <person name="Singh A."/>
            <person name="Wilkins M.J."/>
            <person name="Karaoz U."/>
            <person name="Brodie E.L."/>
            <person name="Williams K.H."/>
            <person name="Hubbard S.S."/>
            <person name="Banfield J.F."/>
        </authorList>
    </citation>
    <scope>NUCLEOTIDE SEQUENCE [LARGE SCALE GENOMIC DNA]</scope>
</reference>
<comment type="caution">
    <text evidence="2">The sequence shown here is derived from an EMBL/GenBank/DDBJ whole genome shotgun (WGS) entry which is preliminary data.</text>
</comment>
<evidence type="ECO:0000313" key="2">
    <source>
        <dbReference type="EMBL" id="OGN13893.1"/>
    </source>
</evidence>
<proteinExistence type="predicted"/>
<evidence type="ECO:0000313" key="3">
    <source>
        <dbReference type="Proteomes" id="UP000176581"/>
    </source>
</evidence>
<accession>A0A1F8FLE9</accession>
<dbReference type="EMBL" id="MGJV01000032">
    <property type="protein sequence ID" value="OGN13893.1"/>
    <property type="molecule type" value="Genomic_DNA"/>
</dbReference>
<evidence type="ECO:0000256" key="1">
    <source>
        <dbReference type="SAM" id="MobiDB-lite"/>
    </source>
</evidence>
<sequence length="170" mass="19014">MLTSKQKKASKRNIKKAQAAWKGMTSRQHALAQPQGRGRARPGEVGAGEYFRIVVRSKDEFVTFRYHDVGENDGDLQRLAGKRRSGSWDTQAWLISKKSAHVSGDKLIPDSADAKNLLRELGSEPAHIKGDIFKAKDRPNVPEEAKPTPAMRKAQQRNIRKAQQARFAQA</sequence>
<organism evidence="2 3">
    <name type="scientific">Candidatus Yanofskybacteria bacterium RIFCSPHIGHO2_02_FULL_43_22</name>
    <dbReference type="NCBI Taxonomy" id="1802681"/>
    <lineage>
        <taxon>Bacteria</taxon>
        <taxon>Candidatus Yanofskyibacteriota</taxon>
    </lineage>
</organism>
<dbReference type="AlphaFoldDB" id="A0A1F8FLE9"/>
<feature type="compositionally biased region" description="Basic and acidic residues" evidence="1">
    <location>
        <begin position="130"/>
        <end position="146"/>
    </location>
</feature>
<protein>
    <submittedName>
        <fullName evidence="2">Uncharacterized protein</fullName>
    </submittedName>
</protein>
<feature type="region of interest" description="Disordered" evidence="1">
    <location>
        <begin position="130"/>
        <end position="170"/>
    </location>
</feature>
<gene>
    <name evidence="2" type="ORF">A3J47_00705</name>
</gene>
<feature type="region of interest" description="Disordered" evidence="1">
    <location>
        <begin position="1"/>
        <end position="44"/>
    </location>
</feature>